<dbReference type="OrthoDB" id="3437960at2759"/>
<evidence type="ECO:0000259" key="13">
    <source>
        <dbReference type="PROSITE" id="PS50157"/>
    </source>
</evidence>
<dbReference type="FunFam" id="3.30.160.60:FF:000771">
    <property type="entry name" value="zinc finger protein 648"/>
    <property type="match status" value="1"/>
</dbReference>
<evidence type="ECO:0000313" key="14">
    <source>
        <dbReference type="EMBL" id="CAH1791666.1"/>
    </source>
</evidence>
<sequence>MLYKHARIAHGLVKALRCPQCGKYCKYFSEFERHLFFHTESTSCECRICGLKLSIPGSLRRHEKLHLQSDKPHCDQCGKSFGDLRGLSDHVNVVHLKLVKFTCVVCNRGFATKKFYRRHLESHTKPYQCDQCGRKFTRSEHLKSHEGVHNGEYPYKCKLCDAGFRENRALRKHLDKEHGVELPKFASGKVK</sequence>
<dbReference type="SMART" id="SM00355">
    <property type="entry name" value="ZnF_C2H2"/>
    <property type="match status" value="6"/>
</dbReference>
<evidence type="ECO:0000256" key="10">
    <source>
        <dbReference type="ARBA" id="ARBA00023163"/>
    </source>
</evidence>
<dbReference type="PANTHER" id="PTHR24394">
    <property type="entry name" value="ZINC FINGER PROTEIN"/>
    <property type="match status" value="1"/>
</dbReference>
<evidence type="ECO:0000256" key="6">
    <source>
        <dbReference type="ARBA" id="ARBA00022771"/>
    </source>
</evidence>
<evidence type="ECO:0000256" key="7">
    <source>
        <dbReference type="ARBA" id="ARBA00022833"/>
    </source>
</evidence>
<dbReference type="InterPro" id="IPR013087">
    <property type="entry name" value="Znf_C2H2_type"/>
</dbReference>
<proteinExistence type="inferred from homology"/>
<evidence type="ECO:0000256" key="11">
    <source>
        <dbReference type="ARBA" id="ARBA00023242"/>
    </source>
</evidence>
<keyword evidence="7" id="KW-0862">Zinc</keyword>
<dbReference type="Gene3D" id="3.30.160.60">
    <property type="entry name" value="Classic Zinc Finger"/>
    <property type="match status" value="4"/>
</dbReference>
<keyword evidence="4" id="KW-0479">Metal-binding</keyword>
<evidence type="ECO:0000313" key="15">
    <source>
        <dbReference type="Proteomes" id="UP000749559"/>
    </source>
</evidence>
<keyword evidence="11" id="KW-0539">Nucleus</keyword>
<reference evidence="14" key="1">
    <citation type="submission" date="2022-03" db="EMBL/GenBank/DDBJ databases">
        <authorList>
            <person name="Martin C."/>
        </authorList>
    </citation>
    <scope>NUCLEOTIDE SEQUENCE</scope>
</reference>
<keyword evidence="9" id="KW-0238">DNA-binding</keyword>
<feature type="domain" description="C2H2-type" evidence="13">
    <location>
        <begin position="72"/>
        <end position="95"/>
    </location>
</feature>
<evidence type="ECO:0000256" key="8">
    <source>
        <dbReference type="ARBA" id="ARBA00023015"/>
    </source>
</evidence>
<dbReference type="GO" id="GO:0008270">
    <property type="term" value="F:zinc ion binding"/>
    <property type="evidence" value="ECO:0007669"/>
    <property type="project" value="UniProtKB-KW"/>
</dbReference>
<feature type="domain" description="C2H2-type" evidence="13">
    <location>
        <begin position="16"/>
        <end position="43"/>
    </location>
</feature>
<dbReference type="SUPFAM" id="SSF57667">
    <property type="entry name" value="beta-beta-alpha zinc fingers"/>
    <property type="match status" value="3"/>
</dbReference>
<keyword evidence="8" id="KW-0805">Transcription regulation</keyword>
<dbReference type="GO" id="GO:0005634">
    <property type="term" value="C:nucleus"/>
    <property type="evidence" value="ECO:0007669"/>
    <property type="project" value="UniProtKB-SubCell"/>
</dbReference>
<keyword evidence="6 12" id="KW-0863">Zinc-finger</keyword>
<dbReference type="PANTHER" id="PTHR24394:SF44">
    <property type="entry name" value="ZINC FINGER PROTEIN 271-LIKE"/>
    <property type="match status" value="1"/>
</dbReference>
<dbReference type="PROSITE" id="PS50157">
    <property type="entry name" value="ZINC_FINGER_C2H2_2"/>
    <property type="match status" value="5"/>
</dbReference>
<evidence type="ECO:0000256" key="5">
    <source>
        <dbReference type="ARBA" id="ARBA00022737"/>
    </source>
</evidence>
<dbReference type="PROSITE" id="PS00028">
    <property type="entry name" value="ZINC_FINGER_C2H2_1"/>
    <property type="match status" value="5"/>
</dbReference>
<dbReference type="InterPro" id="IPR041697">
    <property type="entry name" value="Znf-C2H2_11"/>
</dbReference>
<evidence type="ECO:0000256" key="2">
    <source>
        <dbReference type="ARBA" id="ARBA00004123"/>
    </source>
</evidence>
<feature type="domain" description="C2H2-type" evidence="13">
    <location>
        <begin position="155"/>
        <end position="183"/>
    </location>
</feature>
<comment type="caution">
    <text evidence="14">The sequence shown here is derived from an EMBL/GenBank/DDBJ whole genome shotgun (WGS) entry which is preliminary data.</text>
</comment>
<keyword evidence="15" id="KW-1185">Reference proteome</keyword>
<feature type="domain" description="C2H2-type" evidence="13">
    <location>
        <begin position="101"/>
        <end position="128"/>
    </location>
</feature>
<comment type="similarity">
    <text evidence="3">Belongs to the krueppel C2H2-type zinc-finger protein family.</text>
</comment>
<dbReference type="AlphaFoldDB" id="A0A8S4PC96"/>
<name>A0A8S4PC96_OWEFU</name>
<dbReference type="GO" id="GO:0003677">
    <property type="term" value="F:DNA binding"/>
    <property type="evidence" value="ECO:0007669"/>
    <property type="project" value="UniProtKB-KW"/>
</dbReference>
<protein>
    <recommendedName>
        <fullName evidence="13">C2H2-type domain-containing protein</fullName>
    </recommendedName>
</protein>
<organism evidence="14 15">
    <name type="scientific">Owenia fusiformis</name>
    <name type="common">Polychaete worm</name>
    <dbReference type="NCBI Taxonomy" id="6347"/>
    <lineage>
        <taxon>Eukaryota</taxon>
        <taxon>Metazoa</taxon>
        <taxon>Spiralia</taxon>
        <taxon>Lophotrochozoa</taxon>
        <taxon>Annelida</taxon>
        <taxon>Polychaeta</taxon>
        <taxon>Sedentaria</taxon>
        <taxon>Canalipalpata</taxon>
        <taxon>Sabellida</taxon>
        <taxon>Oweniida</taxon>
        <taxon>Oweniidae</taxon>
        <taxon>Owenia</taxon>
    </lineage>
</organism>
<keyword evidence="5" id="KW-0677">Repeat</keyword>
<accession>A0A8S4PC96</accession>
<dbReference type="Pfam" id="PF16622">
    <property type="entry name" value="zf-C2H2_11"/>
    <property type="match status" value="1"/>
</dbReference>
<evidence type="ECO:0000256" key="12">
    <source>
        <dbReference type="PROSITE-ProRule" id="PRU00042"/>
    </source>
</evidence>
<evidence type="ECO:0000256" key="3">
    <source>
        <dbReference type="ARBA" id="ARBA00006991"/>
    </source>
</evidence>
<dbReference type="EMBL" id="CAIIXF020000008">
    <property type="protein sequence ID" value="CAH1791666.1"/>
    <property type="molecule type" value="Genomic_DNA"/>
</dbReference>
<dbReference type="Pfam" id="PF00096">
    <property type="entry name" value="zf-C2H2"/>
    <property type="match status" value="3"/>
</dbReference>
<comment type="function">
    <text evidence="1">May be involved in transcriptional regulation.</text>
</comment>
<keyword evidence="10" id="KW-0804">Transcription</keyword>
<evidence type="ECO:0000256" key="9">
    <source>
        <dbReference type="ARBA" id="ARBA00023125"/>
    </source>
</evidence>
<dbReference type="GO" id="GO:0000981">
    <property type="term" value="F:DNA-binding transcription factor activity, RNA polymerase II-specific"/>
    <property type="evidence" value="ECO:0007669"/>
    <property type="project" value="TreeGrafter"/>
</dbReference>
<dbReference type="InterPro" id="IPR036236">
    <property type="entry name" value="Znf_C2H2_sf"/>
</dbReference>
<evidence type="ECO:0000256" key="4">
    <source>
        <dbReference type="ARBA" id="ARBA00022723"/>
    </source>
</evidence>
<dbReference type="Pfam" id="PF13894">
    <property type="entry name" value="zf-C2H2_4"/>
    <property type="match status" value="1"/>
</dbReference>
<dbReference type="Proteomes" id="UP000749559">
    <property type="component" value="Unassembled WGS sequence"/>
</dbReference>
<gene>
    <name evidence="14" type="ORF">OFUS_LOCUS16723</name>
</gene>
<feature type="domain" description="C2H2-type" evidence="13">
    <location>
        <begin position="127"/>
        <end position="154"/>
    </location>
</feature>
<comment type="subcellular location">
    <subcellularLocation>
        <location evidence="2">Nucleus</location>
    </subcellularLocation>
</comment>
<evidence type="ECO:0000256" key="1">
    <source>
        <dbReference type="ARBA" id="ARBA00003767"/>
    </source>
</evidence>